<dbReference type="AlphaFoldDB" id="A0A8B9PQ96"/>
<dbReference type="InterPro" id="IPR004875">
    <property type="entry name" value="DDE_SF_endonuclease_dom"/>
</dbReference>
<dbReference type="Pfam" id="PF04218">
    <property type="entry name" value="CENP-B_N"/>
    <property type="match status" value="1"/>
</dbReference>
<evidence type="ECO:0000256" key="3">
    <source>
        <dbReference type="ARBA" id="ARBA00023242"/>
    </source>
</evidence>
<accession>A0A8B9PQ96</accession>
<dbReference type="SUPFAM" id="SSF46689">
    <property type="entry name" value="Homeodomain-like"/>
    <property type="match status" value="1"/>
</dbReference>
<proteinExistence type="predicted"/>
<keyword evidence="3" id="KW-0539">Nucleus</keyword>
<protein>
    <recommendedName>
        <fullName evidence="4">HTH CENPB-type domain-containing protein</fullName>
    </recommendedName>
</protein>
<dbReference type="Pfam" id="PF03221">
    <property type="entry name" value="HTH_Tnp_Tc5"/>
    <property type="match status" value="1"/>
</dbReference>
<dbReference type="PROSITE" id="PS51253">
    <property type="entry name" value="HTH_CENPB"/>
    <property type="match status" value="1"/>
</dbReference>
<dbReference type="SMART" id="SM00674">
    <property type="entry name" value="CENPB"/>
    <property type="match status" value="1"/>
</dbReference>
<evidence type="ECO:0000259" key="4">
    <source>
        <dbReference type="PROSITE" id="PS51253"/>
    </source>
</evidence>
<dbReference type="Pfam" id="PF03184">
    <property type="entry name" value="DDE_1"/>
    <property type="match status" value="1"/>
</dbReference>
<dbReference type="Gene3D" id="1.10.10.60">
    <property type="entry name" value="Homeodomain-like"/>
    <property type="match status" value="1"/>
</dbReference>
<evidence type="ECO:0000313" key="6">
    <source>
        <dbReference type="Proteomes" id="UP000694424"/>
    </source>
</evidence>
<dbReference type="InterPro" id="IPR007889">
    <property type="entry name" value="HTH_Psq"/>
</dbReference>
<dbReference type="Proteomes" id="UP000694424">
    <property type="component" value="Unplaced"/>
</dbReference>
<dbReference type="GO" id="GO:0003677">
    <property type="term" value="F:DNA binding"/>
    <property type="evidence" value="ECO:0007669"/>
    <property type="project" value="UniProtKB-KW"/>
</dbReference>
<dbReference type="InterPro" id="IPR006600">
    <property type="entry name" value="HTH_CenpB_DNA-bd_dom"/>
</dbReference>
<evidence type="ECO:0000256" key="2">
    <source>
        <dbReference type="ARBA" id="ARBA00023125"/>
    </source>
</evidence>
<dbReference type="InterPro" id="IPR050863">
    <property type="entry name" value="CenT-Element_Derived"/>
</dbReference>
<keyword evidence="2" id="KW-0238">DNA-binding</keyword>
<dbReference type="PANTHER" id="PTHR19303:SF26">
    <property type="entry name" value="TIGGER TRANSPOSABLE ELEMENT-DERIVED PROTEIN 1"/>
    <property type="match status" value="1"/>
</dbReference>
<organism evidence="5 6">
    <name type="scientific">Apteryx owenii</name>
    <name type="common">Little spotted kiwi</name>
    <dbReference type="NCBI Taxonomy" id="8824"/>
    <lineage>
        <taxon>Eukaryota</taxon>
        <taxon>Metazoa</taxon>
        <taxon>Chordata</taxon>
        <taxon>Craniata</taxon>
        <taxon>Vertebrata</taxon>
        <taxon>Euteleostomi</taxon>
        <taxon>Archelosauria</taxon>
        <taxon>Archosauria</taxon>
        <taxon>Dinosauria</taxon>
        <taxon>Saurischia</taxon>
        <taxon>Theropoda</taxon>
        <taxon>Coelurosauria</taxon>
        <taxon>Aves</taxon>
        <taxon>Palaeognathae</taxon>
        <taxon>Apterygiformes</taxon>
        <taxon>Apterygidae</taxon>
        <taxon>Apteryx</taxon>
    </lineage>
</organism>
<dbReference type="PANTHER" id="PTHR19303">
    <property type="entry name" value="TRANSPOSON"/>
    <property type="match status" value="1"/>
</dbReference>
<dbReference type="InterPro" id="IPR009057">
    <property type="entry name" value="Homeodomain-like_sf"/>
</dbReference>
<evidence type="ECO:0000256" key="1">
    <source>
        <dbReference type="ARBA" id="ARBA00004123"/>
    </source>
</evidence>
<name>A0A8B9PQ96_APTOW</name>
<keyword evidence="6" id="KW-1185">Reference proteome</keyword>
<feature type="domain" description="HTH CENPB-type" evidence="4">
    <location>
        <begin position="66"/>
        <end position="145"/>
    </location>
</feature>
<dbReference type="GO" id="GO:0005634">
    <property type="term" value="C:nucleus"/>
    <property type="evidence" value="ECO:0007669"/>
    <property type="project" value="UniProtKB-SubCell"/>
</dbReference>
<reference evidence="5" key="1">
    <citation type="submission" date="2025-08" db="UniProtKB">
        <authorList>
            <consortium name="Ensembl"/>
        </authorList>
    </citation>
    <scope>IDENTIFICATION</scope>
</reference>
<dbReference type="Ensembl" id="ENSAOWT00000017051.1">
    <property type="protein sequence ID" value="ENSAOWP00000015030.1"/>
    <property type="gene ID" value="ENSAOWG00000010246.1"/>
</dbReference>
<evidence type="ECO:0000313" key="5">
    <source>
        <dbReference type="Ensembl" id="ENSAOWP00000015030.1"/>
    </source>
</evidence>
<sequence length="510" mass="58160">LLGERKSRTSLTLNQKLEMIKLSEESISKAETGRKLDLLHQAVSKVVNAKEKFLKEIQSATPVNTRMIRKRNSLIADREKVLAVWIEDQTSHNIPLSQSLIQSKARTLFNSVKAERGEEAAEEKFEARRGWFMSFKERSRLHNIEVQGEAAGADVEAAASYPEDLAKRTDEGGYTKQQIFSVDETAFYRKKMPSRTFIAREKSMPDFKASKDRLTLLLGANAAGDFKLKPMLIYHSENPRALKNYAKSTLPVPYKWNNKAWMTAHLFTTRFTEYLKLTVETYCSEKRIPFKILLLIDNAPGHPRALMEMYNKIIVCMPANTTSILQPMDQGVISTFKSYYLRNTFCKAIAAIDSDSSDGSGQSKLKTFWKGFTILGAIKNIRDSWEEVKISASTGIWKKLIPTLMDDFEGFNTSVEEVTTDVVEIARELELEVEPEDVTELLQFHDKNLTDEELLLMDEQRKWFLEMESTPSEDAVNIVEMTTKDLEYYISLVDKPEAVTFISSSTTKGR</sequence>
<reference evidence="5" key="2">
    <citation type="submission" date="2025-09" db="UniProtKB">
        <authorList>
            <consortium name="Ensembl"/>
        </authorList>
    </citation>
    <scope>IDENTIFICATION</scope>
</reference>
<comment type="subcellular location">
    <subcellularLocation>
        <location evidence="1">Nucleus</location>
    </subcellularLocation>
</comment>